<dbReference type="EMBL" id="WJIE01000010">
    <property type="protein sequence ID" value="MRG96026.1"/>
    <property type="molecule type" value="Genomic_DNA"/>
</dbReference>
<dbReference type="OrthoDB" id="5512786at2"/>
<evidence type="ECO:0000313" key="2">
    <source>
        <dbReference type="EMBL" id="MRG96026.1"/>
    </source>
</evidence>
<keyword evidence="1" id="KW-0472">Membrane</keyword>
<name>A0A6N7PYT1_9BACT</name>
<dbReference type="Proteomes" id="UP000440224">
    <property type="component" value="Unassembled WGS sequence"/>
</dbReference>
<feature type="transmembrane region" description="Helical" evidence="1">
    <location>
        <begin position="12"/>
        <end position="30"/>
    </location>
</feature>
<comment type="caution">
    <text evidence="2">The sequence shown here is derived from an EMBL/GenBank/DDBJ whole genome shotgun (WGS) entry which is preliminary data.</text>
</comment>
<proteinExistence type="predicted"/>
<feature type="transmembrane region" description="Helical" evidence="1">
    <location>
        <begin position="208"/>
        <end position="229"/>
    </location>
</feature>
<evidence type="ECO:0000313" key="3">
    <source>
        <dbReference type="Proteomes" id="UP000440224"/>
    </source>
</evidence>
<dbReference type="RefSeq" id="WP_153822840.1">
    <property type="nucleotide sequence ID" value="NZ_WJIE01000010.1"/>
</dbReference>
<protein>
    <submittedName>
        <fullName evidence="2">Uncharacterized protein</fullName>
    </submittedName>
</protein>
<keyword evidence="1" id="KW-0812">Transmembrane</keyword>
<organism evidence="2 3">
    <name type="scientific">Polyangium spumosum</name>
    <dbReference type="NCBI Taxonomy" id="889282"/>
    <lineage>
        <taxon>Bacteria</taxon>
        <taxon>Pseudomonadati</taxon>
        <taxon>Myxococcota</taxon>
        <taxon>Polyangia</taxon>
        <taxon>Polyangiales</taxon>
        <taxon>Polyangiaceae</taxon>
        <taxon>Polyangium</taxon>
    </lineage>
</organism>
<gene>
    <name evidence="2" type="ORF">GF068_29515</name>
</gene>
<keyword evidence="3" id="KW-1185">Reference proteome</keyword>
<evidence type="ECO:0000256" key="1">
    <source>
        <dbReference type="SAM" id="Phobius"/>
    </source>
</evidence>
<dbReference type="AlphaFoldDB" id="A0A6N7PYT1"/>
<sequence>MGKPLPYELLGLLVLGVLWVNTLLIVAAAYKDIAALSTFARRFVPRGPGPSGPGLVIGRVTRGDGEGHALAAHVVPQVGRLARGDEPVVLFEDRPAESASFGGAIEAEGRSFEIPPLTGAGVEVWLGRDALHAAAACPSADAFEAALPDASKARGFSRKITAPIAEGALVYAYGVVQQDGEAPRLAPAADGVMILSTIDPRSFCGQKVLLGWLFVAVVLALAAGVTALALHEPIVSSTSKLGGALGLVFFLLVQPAGTGLRDALARPSVAALRGEWRRPGRPA</sequence>
<feature type="transmembrane region" description="Helical" evidence="1">
    <location>
        <begin position="241"/>
        <end position="260"/>
    </location>
</feature>
<accession>A0A6N7PYT1</accession>
<reference evidence="2 3" key="1">
    <citation type="submission" date="2019-10" db="EMBL/GenBank/DDBJ databases">
        <title>A soil myxobacterium in the family Polyangiaceae.</title>
        <authorList>
            <person name="Li Y."/>
            <person name="Wang J."/>
        </authorList>
    </citation>
    <scope>NUCLEOTIDE SEQUENCE [LARGE SCALE GENOMIC DNA]</scope>
    <source>
        <strain evidence="2 3">DSM 14734</strain>
    </source>
</reference>
<keyword evidence="1" id="KW-1133">Transmembrane helix</keyword>